<comment type="catalytic activity">
    <reaction evidence="2">
        <text>N-terminal N-formyl-L-methionyl-[peptide] + H2O = N-terminal L-methionyl-[peptide] + formate</text>
        <dbReference type="Rhea" id="RHEA:24420"/>
        <dbReference type="Rhea" id="RHEA-COMP:10639"/>
        <dbReference type="Rhea" id="RHEA-COMP:10640"/>
        <dbReference type="ChEBI" id="CHEBI:15377"/>
        <dbReference type="ChEBI" id="CHEBI:15740"/>
        <dbReference type="ChEBI" id="CHEBI:49298"/>
        <dbReference type="ChEBI" id="CHEBI:64731"/>
        <dbReference type="EC" id="3.5.1.88"/>
    </reaction>
</comment>
<proteinExistence type="inferred from homology"/>
<dbReference type="EMBL" id="MEWA01000006">
    <property type="protein sequence ID" value="OGC70414.1"/>
    <property type="molecule type" value="Genomic_DNA"/>
</dbReference>
<dbReference type="NCBIfam" id="TIGR00079">
    <property type="entry name" value="pept_deformyl"/>
    <property type="match status" value="1"/>
</dbReference>
<comment type="caution">
    <text evidence="3">The sequence shown here is derived from an EMBL/GenBank/DDBJ whole genome shotgun (WGS) entry which is preliminary data.</text>
</comment>
<dbReference type="AlphaFoldDB" id="A0A1F4WLV7"/>
<feature type="binding site" evidence="2">
    <location>
        <position position="145"/>
    </location>
    <ligand>
        <name>Fe cation</name>
        <dbReference type="ChEBI" id="CHEBI:24875"/>
    </ligand>
</feature>
<dbReference type="PRINTS" id="PR01576">
    <property type="entry name" value="PDEFORMYLASE"/>
</dbReference>
<comment type="cofactor">
    <cofactor evidence="2">
        <name>Fe(2+)</name>
        <dbReference type="ChEBI" id="CHEBI:29033"/>
    </cofactor>
    <text evidence="2">Binds 1 Fe(2+) ion.</text>
</comment>
<dbReference type="Proteomes" id="UP000179113">
    <property type="component" value="Unassembled WGS sequence"/>
</dbReference>
<dbReference type="PIRSF" id="PIRSF004749">
    <property type="entry name" value="Pep_def"/>
    <property type="match status" value="1"/>
</dbReference>
<dbReference type="HAMAP" id="MF_00163">
    <property type="entry name" value="Pep_deformylase"/>
    <property type="match status" value="1"/>
</dbReference>
<keyword evidence="2" id="KW-0479">Metal-binding</keyword>
<dbReference type="InterPro" id="IPR036821">
    <property type="entry name" value="Peptide_deformylase_sf"/>
</dbReference>
<keyword evidence="2" id="KW-0378">Hydrolase</keyword>
<accession>A0A1F4WLV7</accession>
<feature type="binding site" evidence="2">
    <location>
        <position position="103"/>
    </location>
    <ligand>
        <name>Fe cation</name>
        <dbReference type="ChEBI" id="CHEBI:24875"/>
    </ligand>
</feature>
<sequence length="179" mass="20026">MAKASIVTIPNKILTQKTTPVEKLDGEIIVLAQNLVDTLDSASEPEGAGIAANQIGSDKRVCVVRQFFEDPHRPDRYTYEDLILINPKIVSFSKDTDTDWEGCLSIPNVYGKVERYLKIKVKSTTLSGNEISFSAHDFFARVIQHEIDHLDGILFTSRVKGKTINEEGLDRILRKEAGH</sequence>
<reference evidence="3 4" key="1">
    <citation type="journal article" date="2016" name="Nat. Commun.">
        <title>Thousands of microbial genomes shed light on interconnected biogeochemical processes in an aquifer system.</title>
        <authorList>
            <person name="Anantharaman K."/>
            <person name="Brown C.T."/>
            <person name="Hug L.A."/>
            <person name="Sharon I."/>
            <person name="Castelle C.J."/>
            <person name="Probst A.J."/>
            <person name="Thomas B.C."/>
            <person name="Singh A."/>
            <person name="Wilkins M.J."/>
            <person name="Karaoz U."/>
            <person name="Brodie E.L."/>
            <person name="Williams K.H."/>
            <person name="Hubbard S.S."/>
            <person name="Banfield J.F."/>
        </authorList>
    </citation>
    <scope>NUCLEOTIDE SEQUENCE [LARGE SCALE GENOMIC DNA]</scope>
</reference>
<gene>
    <name evidence="2" type="primary">def</name>
    <name evidence="3" type="ORF">A2415_01280</name>
</gene>
<dbReference type="EC" id="3.5.1.88" evidence="2"/>
<evidence type="ECO:0000256" key="1">
    <source>
        <dbReference type="ARBA" id="ARBA00010759"/>
    </source>
</evidence>
<comment type="similarity">
    <text evidence="1 2">Belongs to the polypeptide deformylase family.</text>
</comment>
<dbReference type="NCBIfam" id="NF001159">
    <property type="entry name" value="PRK00150.1-3"/>
    <property type="match status" value="1"/>
</dbReference>
<dbReference type="InterPro" id="IPR023635">
    <property type="entry name" value="Peptide_deformylase"/>
</dbReference>
<dbReference type="PANTHER" id="PTHR10458">
    <property type="entry name" value="PEPTIDE DEFORMYLASE"/>
    <property type="match status" value="1"/>
</dbReference>
<feature type="active site" evidence="2">
    <location>
        <position position="146"/>
    </location>
</feature>
<dbReference type="CDD" id="cd00487">
    <property type="entry name" value="Pep_deformylase"/>
    <property type="match status" value="1"/>
</dbReference>
<feature type="binding site" evidence="2">
    <location>
        <position position="149"/>
    </location>
    <ligand>
        <name>Fe cation</name>
        <dbReference type="ChEBI" id="CHEBI:24875"/>
    </ligand>
</feature>
<evidence type="ECO:0000256" key="2">
    <source>
        <dbReference type="HAMAP-Rule" id="MF_00163"/>
    </source>
</evidence>
<dbReference type="GO" id="GO:0006412">
    <property type="term" value="P:translation"/>
    <property type="evidence" value="ECO:0007669"/>
    <property type="project" value="UniProtKB-UniRule"/>
</dbReference>
<dbReference type="GO" id="GO:0046872">
    <property type="term" value="F:metal ion binding"/>
    <property type="evidence" value="ECO:0007669"/>
    <property type="project" value="UniProtKB-KW"/>
</dbReference>
<protein>
    <recommendedName>
        <fullName evidence="2">Peptide deformylase</fullName>
        <shortName evidence="2">PDF</shortName>
        <ecNumber evidence="2">3.5.1.88</ecNumber>
    </recommendedName>
    <alternativeName>
        <fullName evidence="2">Polypeptide deformylase</fullName>
    </alternativeName>
</protein>
<evidence type="ECO:0000313" key="3">
    <source>
        <dbReference type="EMBL" id="OGC70414.1"/>
    </source>
</evidence>
<name>A0A1F4WLV7_UNCKA</name>
<organism evidence="3 4">
    <name type="scientific">candidate division WWE3 bacterium RIFOXYC1_FULL_39_7</name>
    <dbReference type="NCBI Taxonomy" id="1802643"/>
    <lineage>
        <taxon>Bacteria</taxon>
        <taxon>Katanobacteria</taxon>
    </lineage>
</organism>
<evidence type="ECO:0000313" key="4">
    <source>
        <dbReference type="Proteomes" id="UP000179113"/>
    </source>
</evidence>
<dbReference type="PANTHER" id="PTHR10458:SF22">
    <property type="entry name" value="PEPTIDE DEFORMYLASE"/>
    <property type="match status" value="1"/>
</dbReference>
<dbReference type="Pfam" id="PF01327">
    <property type="entry name" value="Pep_deformylase"/>
    <property type="match status" value="1"/>
</dbReference>
<comment type="function">
    <text evidence="2">Removes the formyl group from the N-terminal Met of newly synthesized proteins. Requires at least a dipeptide for an efficient rate of reaction. N-terminal L-methionine is a prerequisite for activity but the enzyme has broad specificity at other positions.</text>
</comment>
<dbReference type="SUPFAM" id="SSF56420">
    <property type="entry name" value="Peptide deformylase"/>
    <property type="match status" value="1"/>
</dbReference>
<keyword evidence="2" id="KW-0408">Iron</keyword>
<keyword evidence="2" id="KW-0648">Protein biosynthesis</keyword>
<dbReference type="GO" id="GO:0042586">
    <property type="term" value="F:peptide deformylase activity"/>
    <property type="evidence" value="ECO:0007669"/>
    <property type="project" value="UniProtKB-UniRule"/>
</dbReference>
<dbReference type="Gene3D" id="3.90.45.10">
    <property type="entry name" value="Peptide deformylase"/>
    <property type="match status" value="1"/>
</dbReference>